<evidence type="ECO:0000313" key="18">
    <source>
        <dbReference type="Proteomes" id="UP000807159"/>
    </source>
</evidence>
<feature type="transmembrane region" description="Helical" evidence="14">
    <location>
        <begin position="700"/>
        <end position="720"/>
    </location>
</feature>
<evidence type="ECO:0000256" key="9">
    <source>
        <dbReference type="ARBA" id="ARBA00023136"/>
    </source>
</evidence>
<evidence type="ECO:0000256" key="2">
    <source>
        <dbReference type="ARBA" id="ARBA00007018"/>
    </source>
</evidence>
<evidence type="ECO:0000256" key="12">
    <source>
        <dbReference type="PIRSR" id="PIRSR604254-1"/>
    </source>
</evidence>
<dbReference type="GO" id="GO:0051301">
    <property type="term" value="P:cell division"/>
    <property type="evidence" value="ECO:0007669"/>
    <property type="project" value="UniProtKB-KW"/>
</dbReference>
<keyword evidence="18" id="KW-1185">Reference proteome</keyword>
<accession>A0A8T2X647</accession>
<dbReference type="InterPro" id="IPR013763">
    <property type="entry name" value="Cyclin-like_dom"/>
</dbReference>
<proteinExistence type="inferred from homology"/>
<dbReference type="Pfam" id="PF03006">
    <property type="entry name" value="HlyIII"/>
    <property type="match status" value="1"/>
</dbReference>
<keyword evidence="8 13" id="KW-0195">Cyclin</keyword>
<dbReference type="SMART" id="SM01332">
    <property type="entry name" value="Cyclin_C"/>
    <property type="match status" value="1"/>
</dbReference>
<feature type="transmembrane region" description="Helical" evidence="14">
    <location>
        <begin position="662"/>
        <end position="680"/>
    </location>
</feature>
<comment type="subunit">
    <text evidence="4">Interacts with the CDC2 protein kinase to form a serine/threonine kinase holoenzyme complex also known as maturation promoting factor (MPF). The cyclin subunit imparts substrate specificity to the complex.</text>
</comment>
<evidence type="ECO:0000256" key="4">
    <source>
        <dbReference type="ARBA" id="ARBA00011177"/>
    </source>
</evidence>
<keyword evidence="5" id="KW-0132">Cell division</keyword>
<dbReference type="GO" id="GO:0038023">
    <property type="term" value="F:signaling receptor activity"/>
    <property type="evidence" value="ECO:0007669"/>
    <property type="project" value="TreeGrafter"/>
</dbReference>
<evidence type="ECO:0000256" key="7">
    <source>
        <dbReference type="ARBA" id="ARBA00022989"/>
    </source>
</evidence>
<keyword evidence="10" id="KW-0131">Cell cycle</keyword>
<evidence type="ECO:0000256" key="13">
    <source>
        <dbReference type="RuleBase" id="RU000383"/>
    </source>
</evidence>
<dbReference type="GO" id="GO:0009744">
    <property type="term" value="P:response to sucrose"/>
    <property type="evidence" value="ECO:0007669"/>
    <property type="project" value="UniProtKB-ARBA"/>
</dbReference>
<comment type="subcellular location">
    <subcellularLocation>
        <location evidence="1">Membrane</location>
        <topology evidence="1">Multi-pass membrane protein</topology>
    </subcellularLocation>
</comment>
<keyword evidence="6 14" id="KW-0812">Transmembrane</keyword>
<dbReference type="PANTHER" id="PTHR20855">
    <property type="entry name" value="ADIPOR/PROGESTIN RECEPTOR-RELATED"/>
    <property type="match status" value="1"/>
</dbReference>
<dbReference type="Pfam" id="PF02984">
    <property type="entry name" value="Cyclin_C"/>
    <property type="match status" value="1"/>
</dbReference>
<dbReference type="InterPro" id="IPR004254">
    <property type="entry name" value="AdipoR/HlyIII-related"/>
</dbReference>
<feature type="domain" description="Cyclin C-terminal" evidence="16">
    <location>
        <begin position="184"/>
        <end position="296"/>
    </location>
</feature>
<dbReference type="AlphaFoldDB" id="A0A8T2X647"/>
<dbReference type="CDD" id="cd20544">
    <property type="entry name" value="CYCLIN_AtCycD-like_rpt2"/>
    <property type="match status" value="1"/>
</dbReference>
<dbReference type="PANTHER" id="PTHR20855:SF52">
    <property type="entry name" value="ADIPONECTIN RECEPTOR PROTEIN"/>
    <property type="match status" value="1"/>
</dbReference>
<dbReference type="FunFam" id="1.10.472.10:FF:000060">
    <property type="entry name" value="D6-type cyclin"/>
    <property type="match status" value="1"/>
</dbReference>
<dbReference type="SMART" id="SM00385">
    <property type="entry name" value="CYCLIN"/>
    <property type="match status" value="1"/>
</dbReference>
<reference evidence="17" key="1">
    <citation type="journal article" date="2021" name="J. Hered.">
        <title>Genome Assembly of Salicaceae Populus deltoides (Eastern Cottonwood) I-69 Based on Nanopore Sequencing and Hi-C Technologies.</title>
        <authorList>
            <person name="Bai S."/>
            <person name="Wu H."/>
            <person name="Zhang J."/>
            <person name="Pan Z."/>
            <person name="Zhao W."/>
            <person name="Li Z."/>
            <person name="Tong C."/>
        </authorList>
    </citation>
    <scope>NUCLEOTIDE SEQUENCE</scope>
    <source>
        <tissue evidence="17">Leaf</tissue>
    </source>
</reference>
<feature type="transmembrane region" description="Helical" evidence="14">
    <location>
        <begin position="535"/>
        <end position="556"/>
    </location>
</feature>
<name>A0A8T2X647_POPDE</name>
<evidence type="ECO:0000256" key="1">
    <source>
        <dbReference type="ARBA" id="ARBA00004141"/>
    </source>
</evidence>
<feature type="transmembrane region" description="Helical" evidence="14">
    <location>
        <begin position="595"/>
        <end position="620"/>
    </location>
</feature>
<evidence type="ECO:0000259" key="15">
    <source>
        <dbReference type="SMART" id="SM00385"/>
    </source>
</evidence>
<dbReference type="GO" id="GO:0009725">
    <property type="term" value="P:response to hormone"/>
    <property type="evidence" value="ECO:0007669"/>
    <property type="project" value="UniProtKB-ARBA"/>
</dbReference>
<dbReference type="EMBL" id="JACEGQ020000014">
    <property type="protein sequence ID" value="KAH8487863.1"/>
    <property type="molecule type" value="Genomic_DNA"/>
</dbReference>
<evidence type="ECO:0000256" key="3">
    <source>
        <dbReference type="ARBA" id="ARBA00009065"/>
    </source>
</evidence>
<dbReference type="InterPro" id="IPR006671">
    <property type="entry name" value="Cyclin_N"/>
</dbReference>
<evidence type="ECO:0000259" key="16">
    <source>
        <dbReference type="SMART" id="SM01332"/>
    </source>
</evidence>
<evidence type="ECO:0000256" key="5">
    <source>
        <dbReference type="ARBA" id="ARBA00022618"/>
    </source>
</evidence>
<dbReference type="GO" id="GO:0016020">
    <property type="term" value="C:membrane"/>
    <property type="evidence" value="ECO:0007669"/>
    <property type="project" value="UniProtKB-SubCell"/>
</dbReference>
<evidence type="ECO:0000256" key="6">
    <source>
        <dbReference type="ARBA" id="ARBA00022692"/>
    </source>
</evidence>
<dbReference type="Proteomes" id="UP000807159">
    <property type="component" value="Chromosome 14"/>
</dbReference>
<sequence>MSVSTDVSSTPINLYCNETPGVALCSSSDDDISETSSLSSTEFPVDIDESYIDNILLSELHQMPATELITRFLEISQVGSAHQDALNWMLKAHASYRFKPETAYLSVSYFHCFILSRPLQQGKGWPLQLLAVACLSLAAKLEETRVPSLLDIQLLEPRFLFKPSTVQRMELLVMSCLKWRLHIITPFSFLHYFVAKLPHLSPRSKNFILTHSSDLIISTCRVIKILAYTPSTIAAAAVLWVTNQTIDGPKLECFHSRMDKEMVRGCYNLIRQSMPQRCRGEFKSKRKYSIFKLSPNWVTLENTDRKVKYKKLLRARGDAFKRMDGVKHTSEDSELISETIEKLPVSVSVEGKGKRLWKKVKYQLVEYNSLPAYLRDNEFILGHYRSEWPLKQVLLSVFTIHNETLNVWTHLIGFFLFLSLTIYTAMKVPKVVDLHSLQLPEVLKADLHKLQECLPSLPNMPDLHKLSGELKSTLPSIDLLPSFSRWHVMDLLYNCLPERFSHSNQTDVCVLRSMKKDVANMIAPLMLRPITRWPFFAFLGGAMFCLLASSTCHLLSCHSERLTYIMLRLDYAGIAALISTSFYPPVYYSFMCNPFFCNLYLGFITLLGVATILVSLLPVFQNPEFRTVRASLFLGMGLSGVAPILHKLILFWHQPEALHTTGYEVLMGIFYGIGALIYATRIPERWMPGKFDIAGHSHQLFHVLVVAGAYTHYQAGLVYLKWRDLEGCRGT</sequence>
<evidence type="ECO:0000256" key="14">
    <source>
        <dbReference type="SAM" id="Phobius"/>
    </source>
</evidence>
<dbReference type="InterPro" id="IPR036915">
    <property type="entry name" value="Cyclin-like_sf"/>
</dbReference>
<comment type="similarity">
    <text evidence="3">Belongs to the cyclin family. Cyclin D subfamily.</text>
</comment>
<evidence type="ECO:0000256" key="8">
    <source>
        <dbReference type="ARBA" id="ARBA00023127"/>
    </source>
</evidence>
<keyword evidence="7 14" id="KW-1133">Transmembrane helix</keyword>
<feature type="transmembrane region" description="Helical" evidence="14">
    <location>
        <begin position="562"/>
        <end position="583"/>
    </location>
</feature>
<organism evidence="17 18">
    <name type="scientific">Populus deltoides</name>
    <name type="common">Eastern poplar</name>
    <name type="synonym">Eastern cottonwood</name>
    <dbReference type="NCBI Taxonomy" id="3696"/>
    <lineage>
        <taxon>Eukaryota</taxon>
        <taxon>Viridiplantae</taxon>
        <taxon>Streptophyta</taxon>
        <taxon>Embryophyta</taxon>
        <taxon>Tracheophyta</taxon>
        <taxon>Spermatophyta</taxon>
        <taxon>Magnoliopsida</taxon>
        <taxon>eudicotyledons</taxon>
        <taxon>Gunneridae</taxon>
        <taxon>Pentapetalae</taxon>
        <taxon>rosids</taxon>
        <taxon>fabids</taxon>
        <taxon>Malpighiales</taxon>
        <taxon>Salicaceae</taxon>
        <taxon>Saliceae</taxon>
        <taxon>Populus</taxon>
    </lineage>
</organism>
<feature type="binding site" evidence="12">
    <location>
        <position position="553"/>
    </location>
    <ligand>
        <name>Zn(2+)</name>
        <dbReference type="ChEBI" id="CHEBI:29105"/>
    </ligand>
</feature>
<feature type="transmembrane region" description="Helical" evidence="14">
    <location>
        <begin position="407"/>
        <end position="426"/>
    </location>
</feature>
<feature type="domain" description="Cyclin-like" evidence="15">
    <location>
        <begin position="87"/>
        <end position="175"/>
    </location>
</feature>
<dbReference type="CDD" id="cd20543">
    <property type="entry name" value="CYCLIN_AtCycD-like_rpt1"/>
    <property type="match status" value="1"/>
</dbReference>
<evidence type="ECO:0000256" key="10">
    <source>
        <dbReference type="ARBA" id="ARBA00023306"/>
    </source>
</evidence>
<feature type="binding site" evidence="12">
    <location>
        <position position="698"/>
    </location>
    <ligand>
        <name>Zn(2+)</name>
        <dbReference type="ChEBI" id="CHEBI:29105"/>
    </ligand>
</feature>
<comment type="similarity">
    <text evidence="2">Belongs to the ADIPOR family.</text>
</comment>
<dbReference type="Pfam" id="PF00134">
    <property type="entry name" value="Cyclin_N"/>
    <property type="match status" value="1"/>
</dbReference>
<feature type="transmembrane region" description="Helical" evidence="14">
    <location>
        <begin position="632"/>
        <end position="650"/>
    </location>
</feature>
<feature type="binding site" evidence="12">
    <location>
        <position position="702"/>
    </location>
    <ligand>
        <name>Zn(2+)</name>
        <dbReference type="ChEBI" id="CHEBI:29105"/>
    </ligand>
</feature>
<dbReference type="GO" id="GO:0046872">
    <property type="term" value="F:metal ion binding"/>
    <property type="evidence" value="ECO:0007669"/>
    <property type="project" value="UniProtKB-KW"/>
</dbReference>
<dbReference type="InterPro" id="IPR004367">
    <property type="entry name" value="Cyclin_C-dom"/>
</dbReference>
<evidence type="ECO:0000313" key="17">
    <source>
        <dbReference type="EMBL" id="KAH8487863.1"/>
    </source>
</evidence>
<dbReference type="FunFam" id="1.10.472.10:FF:000040">
    <property type="entry name" value="D6-type cyclin"/>
    <property type="match status" value="1"/>
</dbReference>
<protein>
    <recommendedName>
        <fullName evidence="11">B-like cyclin</fullName>
    </recommendedName>
</protein>
<keyword evidence="12" id="KW-0862">Zinc</keyword>
<keyword evidence="9 14" id="KW-0472">Membrane</keyword>
<keyword evidence="12" id="KW-0479">Metal-binding</keyword>
<comment type="caution">
    <text evidence="17">The sequence shown here is derived from an EMBL/GenBank/DDBJ whole genome shotgun (WGS) entry which is preliminary data.</text>
</comment>
<gene>
    <name evidence="17" type="ORF">H0E87_023802</name>
</gene>
<dbReference type="SUPFAM" id="SSF47954">
    <property type="entry name" value="Cyclin-like"/>
    <property type="match status" value="2"/>
</dbReference>
<dbReference type="Gene3D" id="1.10.472.10">
    <property type="entry name" value="Cyclin-like"/>
    <property type="match status" value="2"/>
</dbReference>
<evidence type="ECO:0000256" key="11">
    <source>
        <dbReference type="ARBA" id="ARBA00032263"/>
    </source>
</evidence>